<evidence type="ECO:0000256" key="2">
    <source>
        <dbReference type="ARBA" id="ARBA00022448"/>
    </source>
</evidence>
<dbReference type="GO" id="GO:0005886">
    <property type="term" value="C:plasma membrane"/>
    <property type="evidence" value="ECO:0007669"/>
    <property type="project" value="UniProtKB-SubCell"/>
</dbReference>
<feature type="transmembrane region" description="Helical" evidence="7">
    <location>
        <begin position="207"/>
        <end position="227"/>
    </location>
</feature>
<feature type="transmembrane region" description="Helical" evidence="7">
    <location>
        <begin position="181"/>
        <end position="201"/>
    </location>
</feature>
<dbReference type="InterPro" id="IPR035906">
    <property type="entry name" value="MetI-like_sf"/>
</dbReference>
<proteinExistence type="inferred from homology"/>
<evidence type="ECO:0000256" key="4">
    <source>
        <dbReference type="ARBA" id="ARBA00022692"/>
    </source>
</evidence>
<dbReference type="CDD" id="cd06261">
    <property type="entry name" value="TM_PBP2"/>
    <property type="match status" value="1"/>
</dbReference>
<dbReference type="Gene3D" id="1.10.3720.10">
    <property type="entry name" value="MetI-like"/>
    <property type="match status" value="1"/>
</dbReference>
<keyword evidence="4 7" id="KW-0812">Transmembrane</keyword>
<evidence type="ECO:0000259" key="9">
    <source>
        <dbReference type="PROSITE" id="PS50928"/>
    </source>
</evidence>
<keyword evidence="5 7" id="KW-1133">Transmembrane helix</keyword>
<dbReference type="EMBL" id="BAHD01000035">
    <property type="protein sequence ID" value="GAB96355.1"/>
    <property type="molecule type" value="Genomic_DNA"/>
</dbReference>
<keyword evidence="11" id="KW-1185">Reference proteome</keyword>
<evidence type="ECO:0000313" key="11">
    <source>
        <dbReference type="Proteomes" id="UP000008366"/>
    </source>
</evidence>
<evidence type="ECO:0000256" key="6">
    <source>
        <dbReference type="ARBA" id="ARBA00023136"/>
    </source>
</evidence>
<keyword evidence="6 7" id="KW-0472">Membrane</keyword>
<comment type="caution">
    <text evidence="10">The sequence shown here is derived from an EMBL/GenBank/DDBJ whole genome shotgun (WGS) entry which is preliminary data.</text>
</comment>
<dbReference type="PROSITE" id="PS50928">
    <property type="entry name" value="ABC_TM1"/>
    <property type="match status" value="1"/>
</dbReference>
<feature type="domain" description="ABC transmembrane type-1" evidence="9">
    <location>
        <begin position="132"/>
        <end position="334"/>
    </location>
</feature>
<comment type="similarity">
    <text evidence="7">Belongs to the binding-protein-dependent transport system permease family.</text>
</comment>
<accession>K6WAW6</accession>
<name>K6WAW6_9MICO</name>
<evidence type="ECO:0000256" key="1">
    <source>
        <dbReference type="ARBA" id="ARBA00004651"/>
    </source>
</evidence>
<dbReference type="STRING" id="1184609.KILIM_035_00440"/>
<dbReference type="eggNOG" id="COG1173">
    <property type="taxonomic scope" value="Bacteria"/>
</dbReference>
<dbReference type="InterPro" id="IPR000515">
    <property type="entry name" value="MetI-like"/>
</dbReference>
<dbReference type="Pfam" id="PF00528">
    <property type="entry name" value="BPD_transp_1"/>
    <property type="match status" value="1"/>
</dbReference>
<keyword evidence="2 7" id="KW-0813">Transport</keyword>
<dbReference type="Pfam" id="PF12911">
    <property type="entry name" value="OppC_N"/>
    <property type="match status" value="1"/>
</dbReference>
<dbReference type="Proteomes" id="UP000008366">
    <property type="component" value="Unassembled WGS sequence"/>
</dbReference>
<gene>
    <name evidence="10" type="ORF">KILIM_035_00440</name>
</gene>
<feature type="transmembrane region" description="Helical" evidence="7">
    <location>
        <begin position="311"/>
        <end position="334"/>
    </location>
</feature>
<comment type="subcellular location">
    <subcellularLocation>
        <location evidence="1 7">Cell membrane</location>
        <topology evidence="1 7">Multi-pass membrane protein</topology>
    </subcellularLocation>
</comment>
<dbReference type="GO" id="GO:0055085">
    <property type="term" value="P:transmembrane transport"/>
    <property type="evidence" value="ECO:0007669"/>
    <property type="project" value="InterPro"/>
</dbReference>
<dbReference type="RefSeq" id="WP_006592887.1">
    <property type="nucleotide sequence ID" value="NZ_BAHD01000035.1"/>
</dbReference>
<reference evidence="10 11" key="1">
    <citation type="submission" date="2012-08" db="EMBL/GenBank/DDBJ databases">
        <title>Whole genome shotgun sequence of Kineosphaera limosa NBRC 100340.</title>
        <authorList>
            <person name="Yoshida I."/>
            <person name="Isaki S."/>
            <person name="Hosoyama A."/>
            <person name="Tsuchikane K."/>
            <person name="Katsumata H."/>
            <person name="Ando Y."/>
            <person name="Ohji S."/>
            <person name="Hamada M."/>
            <person name="Tamura T."/>
            <person name="Yamazoe A."/>
            <person name="Yamazaki S."/>
            <person name="Fujita N."/>
        </authorList>
    </citation>
    <scope>NUCLEOTIDE SEQUENCE [LARGE SCALE GENOMIC DNA]</scope>
    <source>
        <strain evidence="10 11">NBRC 100340</strain>
    </source>
</reference>
<feature type="region of interest" description="Disordered" evidence="8">
    <location>
        <begin position="1"/>
        <end position="43"/>
    </location>
</feature>
<organism evidence="10 11">
    <name type="scientific">Kineosphaera limosa NBRC 100340</name>
    <dbReference type="NCBI Taxonomy" id="1184609"/>
    <lineage>
        <taxon>Bacteria</taxon>
        <taxon>Bacillati</taxon>
        <taxon>Actinomycetota</taxon>
        <taxon>Actinomycetes</taxon>
        <taxon>Micrococcales</taxon>
        <taxon>Dermatophilaceae</taxon>
        <taxon>Kineosphaera</taxon>
    </lineage>
</organism>
<feature type="transmembrane region" description="Helical" evidence="7">
    <location>
        <begin position="262"/>
        <end position="291"/>
    </location>
</feature>
<protein>
    <submittedName>
        <fullName evidence="10">Putative peptide ABC transporter permease protein</fullName>
    </submittedName>
</protein>
<dbReference type="AlphaFoldDB" id="K6WAW6"/>
<dbReference type="SUPFAM" id="SSF161098">
    <property type="entry name" value="MetI-like"/>
    <property type="match status" value="1"/>
</dbReference>
<evidence type="ECO:0000256" key="8">
    <source>
        <dbReference type="SAM" id="MobiDB-lite"/>
    </source>
</evidence>
<evidence type="ECO:0000256" key="3">
    <source>
        <dbReference type="ARBA" id="ARBA00022475"/>
    </source>
</evidence>
<evidence type="ECO:0000256" key="7">
    <source>
        <dbReference type="RuleBase" id="RU363032"/>
    </source>
</evidence>
<dbReference type="PANTHER" id="PTHR43386">
    <property type="entry name" value="OLIGOPEPTIDE TRANSPORT SYSTEM PERMEASE PROTEIN APPC"/>
    <property type="match status" value="1"/>
</dbReference>
<dbReference type="InterPro" id="IPR025966">
    <property type="entry name" value="OppC_N"/>
</dbReference>
<dbReference type="PANTHER" id="PTHR43386:SF1">
    <property type="entry name" value="D,D-DIPEPTIDE TRANSPORT SYSTEM PERMEASE PROTEIN DDPC-RELATED"/>
    <property type="match status" value="1"/>
</dbReference>
<evidence type="ECO:0000313" key="10">
    <source>
        <dbReference type="EMBL" id="GAB96355.1"/>
    </source>
</evidence>
<dbReference type="InterPro" id="IPR050366">
    <property type="entry name" value="BP-dependent_transpt_permease"/>
</dbReference>
<keyword evidence="3" id="KW-1003">Cell membrane</keyword>
<feature type="transmembrane region" description="Helical" evidence="7">
    <location>
        <begin position="134"/>
        <end position="160"/>
    </location>
</feature>
<evidence type="ECO:0000256" key="5">
    <source>
        <dbReference type="ARBA" id="ARBA00022989"/>
    </source>
</evidence>
<sequence>MAMEHPTTRVGLPSASLIPGAGLDGGDPSTPPPPAGKDVQGRTPWQLAWRRLRRDKATMVMGGVAALAVLIAILAPLLTAWGVLDPYDFHPELIDGATGGLPNAAGGVSRAHPFGVEPQTGRDVFSRVMLGVSFSLTIALSASLLTIIVGTIIGIISGFAGGAIDFWISRIIDMILSFPQTLMLIALSAMFVGVLVSFGVPDGAPANGLYIILFLSLFQWPAFARIVRGQVLSLREREFVEAARSLGARNPRIWFRELLPNLWAPVLVYFSLYLPQFVSAEAALSFLGVGIKPPTPTLGNVLTSSVVYSTAAPLFFFTPAATIAIIVLAFNLLGDGLRDALDPRASR</sequence>
<feature type="transmembrane region" description="Helical" evidence="7">
    <location>
        <begin position="60"/>
        <end position="84"/>
    </location>
</feature>